<dbReference type="InterPro" id="IPR015882">
    <property type="entry name" value="HEX_bac_N"/>
</dbReference>
<dbReference type="AlphaFoldDB" id="A0A381NQ52"/>
<feature type="domain" description="Beta-hexosaminidase bacterial type N-terminal" evidence="7">
    <location>
        <begin position="59"/>
        <end position="112"/>
    </location>
</feature>
<evidence type="ECO:0000313" key="8">
    <source>
        <dbReference type="EMBL" id="SUZ56725.1"/>
    </source>
</evidence>
<dbReference type="Pfam" id="PF00728">
    <property type="entry name" value="Glyco_hydro_20"/>
    <property type="match status" value="1"/>
</dbReference>
<evidence type="ECO:0000259" key="7">
    <source>
        <dbReference type="Pfam" id="PF02838"/>
    </source>
</evidence>
<evidence type="ECO:0000256" key="2">
    <source>
        <dbReference type="ARBA" id="ARBA00006285"/>
    </source>
</evidence>
<dbReference type="SUPFAM" id="SSF51445">
    <property type="entry name" value="(Trans)glycosidases"/>
    <property type="match status" value="1"/>
</dbReference>
<dbReference type="PRINTS" id="PR00738">
    <property type="entry name" value="GLHYDRLASE20"/>
</dbReference>
<keyword evidence="4" id="KW-0378">Hydrolase</keyword>
<dbReference type="GO" id="GO:0004563">
    <property type="term" value="F:beta-N-acetylhexosaminidase activity"/>
    <property type="evidence" value="ECO:0007669"/>
    <property type="project" value="UniProtKB-EC"/>
</dbReference>
<evidence type="ECO:0000256" key="3">
    <source>
        <dbReference type="ARBA" id="ARBA00012663"/>
    </source>
</evidence>
<dbReference type="EMBL" id="UINC01000521">
    <property type="protein sequence ID" value="SUZ56725.1"/>
    <property type="molecule type" value="Genomic_DNA"/>
</dbReference>
<evidence type="ECO:0000256" key="5">
    <source>
        <dbReference type="ARBA" id="ARBA00023295"/>
    </source>
</evidence>
<evidence type="ECO:0000256" key="4">
    <source>
        <dbReference type="ARBA" id="ARBA00022801"/>
    </source>
</evidence>
<proteinExistence type="inferred from homology"/>
<gene>
    <name evidence="8" type="ORF">METZ01_LOCUS9579</name>
</gene>
<dbReference type="Gene3D" id="3.20.20.80">
    <property type="entry name" value="Glycosidases"/>
    <property type="match status" value="1"/>
</dbReference>
<dbReference type="InterPro" id="IPR025705">
    <property type="entry name" value="Beta_hexosaminidase_sua/sub"/>
</dbReference>
<dbReference type="InterPro" id="IPR029018">
    <property type="entry name" value="Hex-like_dom2"/>
</dbReference>
<dbReference type="SUPFAM" id="SSF55545">
    <property type="entry name" value="beta-N-acetylhexosaminidase-like domain"/>
    <property type="match status" value="1"/>
</dbReference>
<dbReference type="GO" id="GO:0005975">
    <property type="term" value="P:carbohydrate metabolic process"/>
    <property type="evidence" value="ECO:0007669"/>
    <property type="project" value="InterPro"/>
</dbReference>
<comment type="similarity">
    <text evidence="2">Belongs to the glycosyl hydrolase 20 family.</text>
</comment>
<dbReference type="PANTHER" id="PTHR22600">
    <property type="entry name" value="BETA-HEXOSAMINIDASE"/>
    <property type="match status" value="1"/>
</dbReference>
<dbReference type="PANTHER" id="PTHR22600:SF57">
    <property type="entry name" value="BETA-N-ACETYLHEXOSAMINIDASE"/>
    <property type="match status" value="1"/>
</dbReference>
<dbReference type="InterPro" id="IPR017853">
    <property type="entry name" value="GH"/>
</dbReference>
<dbReference type="InterPro" id="IPR015883">
    <property type="entry name" value="Glyco_hydro_20_cat"/>
</dbReference>
<keyword evidence="5" id="KW-0326">Glycosidase</keyword>
<comment type="catalytic activity">
    <reaction evidence="1">
        <text>Hydrolysis of terminal non-reducing N-acetyl-D-hexosamine residues in N-acetyl-beta-D-hexosaminides.</text>
        <dbReference type="EC" id="3.2.1.52"/>
    </reaction>
</comment>
<sequence length="634" mass="70877">MVDLLPIPNSIDFSTGYLRRSKEIDSVQVSAPARILRAVARMPLAGFPIAVAIAETTSEQPRLNDSYAYRLVVNETGVRIGADTQWGALAALVTLVQLTSDDTVPCCTINDAPRFQWRGLMVDVARHFISLETLRRTLDTMGYFKLNVLHLHLSDDQAFRFRGTTLPELASAEHYTADELTALVAHAADRGIRIVPELDVPGHTTSWLVVHPEWGSGGDVSASSAFGPHETVLDPTRSDVMDALGRIFGEIAEVFPDQYIHFGGDEVQSNEWRKSAAIRNYMRSQKIDDESSLQADFNRRLIVGLERFGKKPVGWDEILHPSLPENVVIQCWRGMRGRDEALQAGYDCVISAPYYLDLFMPAGVHYQYDPEAEGEDLERLDDRLQDDSRFAHVVGGIGWGKGFADYPELARPGPGKVLGAEACIWTELVTDELLDRRVWSRMPAIAERFWSDRGVRDELDMYRRLERQFVRLEQLFGVDAMTNRDMLEAPGLEPLIDMLEPVKGYTRILGEELSTARKEGRDVTQITRPYDTVTLLNRVVDRIAPESAASRHFGTALEEGEDTTRWTAGWRDQYRTLLGVLPKRPELGELKAASRALVKVADTVDAGGKIDPALAGPFGEYVLPVVFTILTHES</sequence>
<organism evidence="8">
    <name type="scientific">marine metagenome</name>
    <dbReference type="NCBI Taxonomy" id="408172"/>
    <lineage>
        <taxon>unclassified sequences</taxon>
        <taxon>metagenomes</taxon>
        <taxon>ecological metagenomes</taxon>
    </lineage>
</organism>
<dbReference type="Gene3D" id="3.30.379.10">
    <property type="entry name" value="Chitobiase/beta-hexosaminidase domain 2-like"/>
    <property type="match status" value="1"/>
</dbReference>
<name>A0A381NQ52_9ZZZZ</name>
<reference evidence="8" key="1">
    <citation type="submission" date="2018-05" db="EMBL/GenBank/DDBJ databases">
        <authorList>
            <person name="Lanie J.A."/>
            <person name="Ng W.-L."/>
            <person name="Kazmierczak K.M."/>
            <person name="Andrzejewski T.M."/>
            <person name="Davidsen T.M."/>
            <person name="Wayne K.J."/>
            <person name="Tettelin H."/>
            <person name="Glass J.I."/>
            <person name="Rusch D."/>
            <person name="Podicherti R."/>
            <person name="Tsui H.-C.T."/>
            <person name="Winkler M.E."/>
        </authorList>
    </citation>
    <scope>NUCLEOTIDE SEQUENCE</scope>
</reference>
<evidence type="ECO:0000256" key="1">
    <source>
        <dbReference type="ARBA" id="ARBA00001231"/>
    </source>
</evidence>
<accession>A0A381NQ52</accession>
<protein>
    <recommendedName>
        <fullName evidence="3">beta-N-acetylhexosaminidase</fullName>
        <ecNumber evidence="3">3.2.1.52</ecNumber>
    </recommendedName>
</protein>
<dbReference type="EC" id="3.2.1.52" evidence="3"/>
<evidence type="ECO:0000259" key="6">
    <source>
        <dbReference type="Pfam" id="PF00728"/>
    </source>
</evidence>
<dbReference type="GO" id="GO:0016020">
    <property type="term" value="C:membrane"/>
    <property type="evidence" value="ECO:0007669"/>
    <property type="project" value="TreeGrafter"/>
</dbReference>
<dbReference type="Pfam" id="PF02838">
    <property type="entry name" value="Glyco_hydro_20b"/>
    <property type="match status" value="1"/>
</dbReference>
<dbReference type="GO" id="GO:0030203">
    <property type="term" value="P:glycosaminoglycan metabolic process"/>
    <property type="evidence" value="ECO:0007669"/>
    <property type="project" value="TreeGrafter"/>
</dbReference>
<feature type="domain" description="Glycoside hydrolase family 20 catalytic" evidence="6">
    <location>
        <begin position="115"/>
        <end position="452"/>
    </location>
</feature>